<dbReference type="RefSeq" id="WP_161825331.1">
    <property type="nucleotide sequence ID" value="NZ_WVIC01000017.1"/>
</dbReference>
<sequence length="111" mass="12109">MTLSPSPPPPEQTDLTYTSGMRIFGGIAWGTLVSVLVAIALILPPQVPRSWLWAIPPLWVALSLLGIALQWSVARGSCPKCGFELTVPILGKRCPKCRSYLKAVNRQIVKL</sequence>
<keyword evidence="1" id="KW-1133">Transmembrane helix</keyword>
<evidence type="ECO:0000313" key="2">
    <source>
        <dbReference type="EMBL" id="NCJ06858.1"/>
    </source>
</evidence>
<accession>A0A8K1ZXS7</accession>
<proteinExistence type="predicted"/>
<keyword evidence="3" id="KW-1185">Reference proteome</keyword>
<dbReference type="Proteomes" id="UP000607397">
    <property type="component" value="Unassembled WGS sequence"/>
</dbReference>
<keyword evidence="1" id="KW-0472">Membrane</keyword>
<protein>
    <submittedName>
        <fullName evidence="2">Uncharacterized protein</fullName>
    </submittedName>
</protein>
<gene>
    <name evidence="2" type="ORF">GS597_10125</name>
</gene>
<comment type="caution">
    <text evidence="2">The sequence shown here is derived from an EMBL/GenBank/DDBJ whole genome shotgun (WGS) entry which is preliminary data.</text>
</comment>
<feature type="transmembrane region" description="Helical" evidence="1">
    <location>
        <begin position="50"/>
        <end position="71"/>
    </location>
</feature>
<evidence type="ECO:0000256" key="1">
    <source>
        <dbReference type="SAM" id="Phobius"/>
    </source>
</evidence>
<organism evidence="2 3">
    <name type="scientific">Petrachloros mirabilis ULC683</name>
    <dbReference type="NCBI Taxonomy" id="2781853"/>
    <lineage>
        <taxon>Bacteria</taxon>
        <taxon>Bacillati</taxon>
        <taxon>Cyanobacteriota</taxon>
        <taxon>Cyanophyceae</taxon>
        <taxon>Synechococcales</taxon>
        <taxon>Petrachlorosaceae</taxon>
        <taxon>Petrachloros</taxon>
        <taxon>Petrachloros mirabilis</taxon>
    </lineage>
</organism>
<name>A0A8K1ZXS7_9CYAN</name>
<dbReference type="EMBL" id="WVIC01000017">
    <property type="protein sequence ID" value="NCJ06858.1"/>
    <property type="molecule type" value="Genomic_DNA"/>
</dbReference>
<feature type="transmembrane region" description="Helical" evidence="1">
    <location>
        <begin position="20"/>
        <end position="43"/>
    </location>
</feature>
<evidence type="ECO:0000313" key="3">
    <source>
        <dbReference type="Proteomes" id="UP000607397"/>
    </source>
</evidence>
<keyword evidence="1" id="KW-0812">Transmembrane</keyword>
<reference evidence="2" key="1">
    <citation type="submission" date="2019-12" db="EMBL/GenBank/DDBJ databases">
        <title>High-Quality draft genome sequences of three cyanobacteria isolated from the limestone walls of the Old Cathedral of Coimbra.</title>
        <authorList>
            <person name="Tiago I."/>
            <person name="Soares F."/>
            <person name="Portugal A."/>
        </authorList>
    </citation>
    <scope>NUCLEOTIDE SEQUENCE [LARGE SCALE GENOMIC DNA]</scope>
    <source>
        <strain evidence="2">C</strain>
    </source>
</reference>
<dbReference type="AlphaFoldDB" id="A0A8K1ZXS7"/>